<dbReference type="PANTHER" id="PTHR40446:SF2">
    <property type="entry name" value="N-ACETYLGLUCOSAMINE-1-PHOSPHODIESTER ALPHA-N-ACETYLGLUCOSAMINIDASE"/>
    <property type="match status" value="1"/>
</dbReference>
<accession>A0A2A6E1R6</accession>
<feature type="chain" id="PRO_5039463931" description="Copper amine oxidase" evidence="1">
    <location>
        <begin position="32"/>
        <end position="512"/>
    </location>
</feature>
<dbReference type="InterPro" id="IPR036582">
    <property type="entry name" value="Mao_N_sf"/>
</dbReference>
<comment type="caution">
    <text evidence="4">The sequence shown here is derived from an EMBL/GenBank/DDBJ whole genome shotgun (WGS) entry which is preliminary data.</text>
</comment>
<evidence type="ECO:0000313" key="5">
    <source>
        <dbReference type="Proteomes" id="UP000243688"/>
    </source>
</evidence>
<evidence type="ECO:0000259" key="2">
    <source>
        <dbReference type="Pfam" id="PF07833"/>
    </source>
</evidence>
<proteinExistence type="predicted"/>
<reference evidence="4 5" key="1">
    <citation type="submission" date="2016-12" db="EMBL/GenBank/DDBJ databases">
        <title>Candidatus Reconcilibacillus cellulovorans genome.</title>
        <authorList>
            <person name="Kolinko S."/>
            <person name="Wu Y.-W."/>
            <person name="Tachea F."/>
            <person name="Denzel E."/>
            <person name="Hiras J."/>
            <person name="Baecker N."/>
            <person name="Chan L.J."/>
            <person name="Eichorst S.A."/>
            <person name="Frey D."/>
            <person name="Adams P.D."/>
            <person name="Pray T."/>
            <person name="Tanjore D."/>
            <person name="Petzold C.J."/>
            <person name="Gladden J.M."/>
            <person name="Simmons B.A."/>
            <person name="Singer S.W."/>
        </authorList>
    </citation>
    <scope>NUCLEOTIDE SEQUENCE [LARGE SCALE GENOMIC DNA]</scope>
    <source>
        <strain evidence="4">JTherm</strain>
    </source>
</reference>
<evidence type="ECO:0008006" key="6">
    <source>
        <dbReference type="Google" id="ProtNLM"/>
    </source>
</evidence>
<dbReference type="InterPro" id="IPR012854">
    <property type="entry name" value="Cu_amine_oxidase-like_N"/>
</dbReference>
<organism evidence="4 5">
    <name type="scientific">Candidatus Reconcilbacillus cellulovorans</name>
    <dbReference type="NCBI Taxonomy" id="1906605"/>
    <lineage>
        <taxon>Bacteria</taxon>
        <taxon>Bacillati</taxon>
        <taxon>Bacillota</taxon>
        <taxon>Bacilli</taxon>
        <taxon>Bacillales</taxon>
        <taxon>Paenibacillaceae</taxon>
        <taxon>Candidatus Reconcilbacillus</taxon>
    </lineage>
</organism>
<dbReference type="Proteomes" id="UP000243688">
    <property type="component" value="Unassembled WGS sequence"/>
</dbReference>
<dbReference type="Pfam" id="PF07833">
    <property type="entry name" value="Cu_amine_oxidN1"/>
    <property type="match status" value="1"/>
</dbReference>
<evidence type="ECO:0000259" key="3">
    <source>
        <dbReference type="Pfam" id="PF09992"/>
    </source>
</evidence>
<evidence type="ECO:0000313" key="4">
    <source>
        <dbReference type="EMBL" id="PDO10964.1"/>
    </source>
</evidence>
<feature type="domain" description="Copper amine oxidase-like N-terminal" evidence="2">
    <location>
        <begin position="396"/>
        <end position="500"/>
    </location>
</feature>
<dbReference type="InterPro" id="IPR018711">
    <property type="entry name" value="NAGPA"/>
</dbReference>
<dbReference type="AlphaFoldDB" id="A0A2A6E1R6"/>
<dbReference type="PANTHER" id="PTHR40446">
    <property type="entry name" value="N-ACETYLGLUCOSAMINE-1-PHOSPHODIESTER ALPHA-N-ACETYLGLUCOSAMINIDASE"/>
    <property type="match status" value="1"/>
</dbReference>
<feature type="domain" description="Phosphodiester glycosidase" evidence="3">
    <location>
        <begin position="233"/>
        <end position="384"/>
    </location>
</feature>
<dbReference type="SUPFAM" id="SSF55383">
    <property type="entry name" value="Copper amine oxidase, domain N"/>
    <property type="match status" value="1"/>
</dbReference>
<gene>
    <name evidence="4" type="ORF">BLM47_04680</name>
</gene>
<sequence length="512" mass="54409">MANMANMAKKFSLLRAIARAAAVVASLSAIAASAAPAFNGPYPTLSVALAAETYEMHDETRTLPVGRTVRLQWATIDPKDPSLDVAPVIAAGGIGRDEPFAAIVARENAVVAVNGTFFNAYDKRDDARYPNGLLYRSGELLYSGVNTALILTADKRPVIRRVAAGVSVTVGTGPNAYTFQPWGVNKDYGDNDDQVVWYTPAFGRTVDFPGSVKAVVRAGKIERLTDAAVTVPADGFVVRIGPSANNRANLLPHLHVGDPVSFRWTAADADTGEPLDVGRWLAAIGAGPKLLSGGAVDLDPKRDGFSDPKITEASGARTFAAVDARGRLMLGTASRATLTELARLLVAIGAKEAMNLDGGASSAFYANGTIRTAPGRNLSNALVVRKLAAPAVQLVIDGRFVPEFRGFIRENATLVPVRPFITALNTEFRWIGETRTAVVRKNGTELRLSAGVPEAVIDGRKVAVVPPPDIVDGRMYAPLRTVAEAWKADVEWNAELYRVSVRISDKNGGNAP</sequence>
<keyword evidence="1" id="KW-0732">Signal</keyword>
<feature type="signal peptide" evidence="1">
    <location>
        <begin position="1"/>
        <end position="31"/>
    </location>
</feature>
<dbReference type="Pfam" id="PF09992">
    <property type="entry name" value="NAGPA"/>
    <property type="match status" value="1"/>
</dbReference>
<protein>
    <recommendedName>
        <fullName evidence="6">Copper amine oxidase</fullName>
    </recommendedName>
</protein>
<dbReference type="Gene3D" id="3.30.457.10">
    <property type="entry name" value="Copper amine oxidase-like, N-terminal domain"/>
    <property type="match status" value="1"/>
</dbReference>
<dbReference type="EMBL" id="MOXJ01000007">
    <property type="protein sequence ID" value="PDO10964.1"/>
    <property type="molecule type" value="Genomic_DNA"/>
</dbReference>
<evidence type="ECO:0000256" key="1">
    <source>
        <dbReference type="SAM" id="SignalP"/>
    </source>
</evidence>
<name>A0A2A6E1R6_9BACL</name>